<protein>
    <submittedName>
        <fullName evidence="1">Uncharacterized protein</fullName>
    </submittedName>
</protein>
<dbReference type="Proteomes" id="UP001482620">
    <property type="component" value="Unassembled WGS sequence"/>
</dbReference>
<proteinExistence type="predicted"/>
<comment type="caution">
    <text evidence="1">The sequence shown here is derived from an EMBL/GenBank/DDBJ whole genome shotgun (WGS) entry which is preliminary data.</text>
</comment>
<name>A0ABV0T3N3_9TELE</name>
<sequence length="109" mass="12547">MLFILEECNKRIYIMFLCDLCELKKHVSIMQMSSVCFYLVLRTCDKMKTATLYNSTDNSEHTTSPTLTHTYAMFTLSQKSEVGSESDATIVHYLQVRKAVRFAHFCGSI</sequence>
<accession>A0ABV0T3N3</accession>
<reference evidence="1 2" key="1">
    <citation type="submission" date="2021-06" db="EMBL/GenBank/DDBJ databases">
        <authorList>
            <person name="Palmer J.M."/>
        </authorList>
    </citation>
    <scope>NUCLEOTIDE SEQUENCE [LARGE SCALE GENOMIC DNA]</scope>
    <source>
        <strain evidence="2">if_2019</strain>
        <tissue evidence="1">Muscle</tissue>
    </source>
</reference>
<keyword evidence="2" id="KW-1185">Reference proteome</keyword>
<evidence type="ECO:0000313" key="1">
    <source>
        <dbReference type="EMBL" id="MEQ2226558.1"/>
    </source>
</evidence>
<organism evidence="1 2">
    <name type="scientific">Ilyodon furcidens</name>
    <name type="common">goldbreast splitfin</name>
    <dbReference type="NCBI Taxonomy" id="33524"/>
    <lineage>
        <taxon>Eukaryota</taxon>
        <taxon>Metazoa</taxon>
        <taxon>Chordata</taxon>
        <taxon>Craniata</taxon>
        <taxon>Vertebrata</taxon>
        <taxon>Euteleostomi</taxon>
        <taxon>Actinopterygii</taxon>
        <taxon>Neopterygii</taxon>
        <taxon>Teleostei</taxon>
        <taxon>Neoteleostei</taxon>
        <taxon>Acanthomorphata</taxon>
        <taxon>Ovalentaria</taxon>
        <taxon>Atherinomorphae</taxon>
        <taxon>Cyprinodontiformes</taxon>
        <taxon>Goodeidae</taxon>
        <taxon>Ilyodon</taxon>
    </lineage>
</organism>
<gene>
    <name evidence="1" type="ORF">ILYODFUR_028597</name>
</gene>
<evidence type="ECO:0000313" key="2">
    <source>
        <dbReference type="Proteomes" id="UP001482620"/>
    </source>
</evidence>
<dbReference type="EMBL" id="JAHRIQ010015517">
    <property type="protein sequence ID" value="MEQ2226558.1"/>
    <property type="molecule type" value="Genomic_DNA"/>
</dbReference>